<feature type="region of interest" description="Disordered" evidence="1">
    <location>
        <begin position="213"/>
        <end position="242"/>
    </location>
</feature>
<name>A0A6C0DSV6_9ZZZZ</name>
<evidence type="ECO:0000256" key="1">
    <source>
        <dbReference type="SAM" id="MobiDB-lite"/>
    </source>
</evidence>
<reference evidence="2" key="1">
    <citation type="journal article" date="2020" name="Nature">
        <title>Giant virus diversity and host interactions through global metagenomics.</title>
        <authorList>
            <person name="Schulz F."/>
            <person name="Roux S."/>
            <person name="Paez-Espino D."/>
            <person name="Jungbluth S."/>
            <person name="Walsh D.A."/>
            <person name="Denef V.J."/>
            <person name="McMahon K.D."/>
            <person name="Konstantinidis K.T."/>
            <person name="Eloe-Fadrosh E.A."/>
            <person name="Kyrpides N.C."/>
            <person name="Woyke T."/>
        </authorList>
    </citation>
    <scope>NUCLEOTIDE SEQUENCE</scope>
    <source>
        <strain evidence="2">GVMAG-M-3300023174-57</strain>
    </source>
</reference>
<dbReference type="AlphaFoldDB" id="A0A6C0DSV6"/>
<evidence type="ECO:0000313" key="2">
    <source>
        <dbReference type="EMBL" id="QHT19450.1"/>
    </source>
</evidence>
<evidence type="ECO:0008006" key="3">
    <source>
        <dbReference type="Google" id="ProtNLM"/>
    </source>
</evidence>
<dbReference type="EMBL" id="MN739666">
    <property type="protein sequence ID" value="QHT19450.1"/>
    <property type="molecule type" value="Genomic_DNA"/>
</dbReference>
<sequence length="242" mass="27604">MDCRYCKRSVESYERGRIIATFDRWGYNTTLRVCGCKGIDPLNRDPEARRAYVVYNQHGQICNVSPYIDSMMQTAASMSEDMVYRYKLSRIWNPLGRKILFIMINPSTATATETDRTINRLLEITKLWGYDGFHVGNLYPYRSSKPADLKTIQIPPEVHDRNVESIAEMAADSSLVVYAWGTKGPDERQQEPAWLRSIMDRTVHCIGRSVKGVPKHPNQWGPNVTPDPPHPIPFRSAVVSPS</sequence>
<protein>
    <recommendedName>
        <fullName evidence="3">DUF1643 domain-containing protein</fullName>
    </recommendedName>
</protein>
<dbReference type="Pfam" id="PF07799">
    <property type="entry name" value="DUF1643"/>
    <property type="match status" value="1"/>
</dbReference>
<proteinExistence type="predicted"/>
<dbReference type="InterPro" id="IPR012441">
    <property type="entry name" value="DUF1643"/>
</dbReference>
<accession>A0A6C0DSV6</accession>
<organism evidence="2">
    <name type="scientific">viral metagenome</name>
    <dbReference type="NCBI Taxonomy" id="1070528"/>
    <lineage>
        <taxon>unclassified sequences</taxon>
        <taxon>metagenomes</taxon>
        <taxon>organismal metagenomes</taxon>
    </lineage>
</organism>